<dbReference type="AlphaFoldDB" id="U5W1W0"/>
<dbReference type="InterPro" id="IPR036390">
    <property type="entry name" value="WH_DNA-bd_sf"/>
</dbReference>
<dbReference type="InterPro" id="IPR036388">
    <property type="entry name" value="WH-like_DNA-bd_sf"/>
</dbReference>
<dbReference type="PANTHER" id="PTHR30346">
    <property type="entry name" value="TRANSCRIPTIONAL DUAL REGULATOR HCAR-RELATED"/>
    <property type="match status" value="1"/>
</dbReference>
<evidence type="ECO:0000313" key="6">
    <source>
        <dbReference type="EMBL" id="AGZ43012.1"/>
    </source>
</evidence>
<dbReference type="RefSeq" id="WP_023363602.1">
    <property type="nucleotide sequence ID" value="NC_022657.1"/>
</dbReference>
<dbReference type="KEGG" id="afs:AFR_23720"/>
<keyword evidence="3" id="KW-0238">DNA-binding</keyword>
<protein>
    <submittedName>
        <fullName evidence="6">LysR family transcriptional regulator</fullName>
    </submittedName>
</protein>
<dbReference type="Proteomes" id="UP000017746">
    <property type="component" value="Chromosome"/>
</dbReference>
<name>U5W1W0_9ACTN</name>
<dbReference type="SUPFAM" id="SSF53850">
    <property type="entry name" value="Periplasmic binding protein-like II"/>
    <property type="match status" value="1"/>
</dbReference>
<dbReference type="PANTHER" id="PTHR30346:SF29">
    <property type="entry name" value="LYSR SUBSTRATE-BINDING"/>
    <property type="match status" value="1"/>
</dbReference>
<dbReference type="InterPro" id="IPR005119">
    <property type="entry name" value="LysR_subst-bd"/>
</dbReference>
<dbReference type="EMBL" id="CP006272">
    <property type="protein sequence ID" value="AGZ43012.1"/>
    <property type="molecule type" value="Genomic_DNA"/>
</dbReference>
<comment type="similarity">
    <text evidence="1">Belongs to the LysR transcriptional regulatory family.</text>
</comment>
<feature type="domain" description="HTH lysR-type" evidence="5">
    <location>
        <begin position="1"/>
        <end position="60"/>
    </location>
</feature>
<organism evidence="6 7">
    <name type="scientific">Actinoplanes friuliensis DSM 7358</name>
    <dbReference type="NCBI Taxonomy" id="1246995"/>
    <lineage>
        <taxon>Bacteria</taxon>
        <taxon>Bacillati</taxon>
        <taxon>Actinomycetota</taxon>
        <taxon>Actinomycetes</taxon>
        <taxon>Micromonosporales</taxon>
        <taxon>Micromonosporaceae</taxon>
        <taxon>Actinoplanes</taxon>
    </lineage>
</organism>
<dbReference type="GO" id="GO:0003700">
    <property type="term" value="F:DNA-binding transcription factor activity"/>
    <property type="evidence" value="ECO:0007669"/>
    <property type="project" value="InterPro"/>
</dbReference>
<dbReference type="GO" id="GO:0032993">
    <property type="term" value="C:protein-DNA complex"/>
    <property type="evidence" value="ECO:0007669"/>
    <property type="project" value="TreeGrafter"/>
</dbReference>
<dbReference type="eggNOG" id="COG0583">
    <property type="taxonomic scope" value="Bacteria"/>
</dbReference>
<dbReference type="OrthoDB" id="3673085at2"/>
<sequence>MTLNPWRLRLLADLATHGTVRAVAQRGRLSPSAVSQQLATLERETRTALLERTGRRVRLTAAGVLLAARAREILAAMDAAEAELRGLADEPAGTVTLAAFQSAVHALAEPAVARLAERHPDLSVVLLELEPHDSMPALRRGDVDVIITTTDFAGTELDPAIDLVPIAEDSIVLVLPPDHPLTAHESVAVEACADQHWTFDVADSYMSDLATRLCRESGFEPTVICRFSNYMIALQHVERGRSIALLPSLAVDPRYRVAARPLNPPVTRRITAAVRRLPTSRPELAAVLTALRTPDQATGKVVPMPMPVIHSGTGS</sequence>
<keyword evidence="2" id="KW-0805">Transcription regulation</keyword>
<accession>U5W1W0</accession>
<dbReference type="GO" id="GO:0003677">
    <property type="term" value="F:DNA binding"/>
    <property type="evidence" value="ECO:0007669"/>
    <property type="project" value="UniProtKB-KW"/>
</dbReference>
<dbReference type="HOGENOM" id="CLU_039613_6_0_11"/>
<gene>
    <name evidence="6" type="ORF">AFR_23720</name>
</gene>
<dbReference type="InterPro" id="IPR000847">
    <property type="entry name" value="LysR_HTH_N"/>
</dbReference>
<evidence type="ECO:0000256" key="3">
    <source>
        <dbReference type="ARBA" id="ARBA00023125"/>
    </source>
</evidence>
<evidence type="ECO:0000313" key="7">
    <source>
        <dbReference type="Proteomes" id="UP000017746"/>
    </source>
</evidence>
<evidence type="ECO:0000256" key="1">
    <source>
        <dbReference type="ARBA" id="ARBA00009437"/>
    </source>
</evidence>
<dbReference type="STRING" id="1246995.AFR_23720"/>
<keyword evidence="4" id="KW-0804">Transcription</keyword>
<proteinExistence type="inferred from homology"/>
<reference evidence="6 7" key="1">
    <citation type="journal article" date="2014" name="J. Biotechnol.">
        <title>Complete genome sequence of the actinobacterium Actinoplanes friuliensis HAG 010964, producer of the lipopeptide antibiotic friulimycin.</title>
        <authorList>
            <person name="Ruckert C."/>
            <person name="Szczepanowski R."/>
            <person name="Albersmeier A."/>
            <person name="Goesmann A."/>
            <person name="Fischer N."/>
            <person name="Steinkamper A."/>
            <person name="Puhler A."/>
            <person name="Biener R."/>
            <person name="Schwartz D."/>
            <person name="Kalinowski J."/>
        </authorList>
    </citation>
    <scope>NUCLEOTIDE SEQUENCE [LARGE SCALE GENOMIC DNA]</scope>
    <source>
        <strain evidence="6 7">DSM 7358</strain>
    </source>
</reference>
<keyword evidence="7" id="KW-1185">Reference proteome</keyword>
<dbReference type="PATRIC" id="fig|1246995.3.peg.4805"/>
<dbReference type="Pfam" id="PF00126">
    <property type="entry name" value="HTH_1"/>
    <property type="match status" value="1"/>
</dbReference>
<dbReference type="Pfam" id="PF03466">
    <property type="entry name" value="LysR_substrate"/>
    <property type="match status" value="1"/>
</dbReference>
<dbReference type="PROSITE" id="PS50931">
    <property type="entry name" value="HTH_LYSR"/>
    <property type="match status" value="1"/>
</dbReference>
<dbReference type="Gene3D" id="3.40.190.10">
    <property type="entry name" value="Periplasmic binding protein-like II"/>
    <property type="match status" value="2"/>
</dbReference>
<dbReference type="Gene3D" id="1.10.10.10">
    <property type="entry name" value="Winged helix-like DNA-binding domain superfamily/Winged helix DNA-binding domain"/>
    <property type="match status" value="1"/>
</dbReference>
<evidence type="ECO:0000259" key="5">
    <source>
        <dbReference type="PROSITE" id="PS50931"/>
    </source>
</evidence>
<dbReference type="CDD" id="cd08423">
    <property type="entry name" value="PBP2_LTTR_like_6"/>
    <property type="match status" value="1"/>
</dbReference>
<dbReference type="SUPFAM" id="SSF46785">
    <property type="entry name" value="Winged helix' DNA-binding domain"/>
    <property type="match status" value="1"/>
</dbReference>
<evidence type="ECO:0000256" key="4">
    <source>
        <dbReference type="ARBA" id="ARBA00023163"/>
    </source>
</evidence>
<evidence type="ECO:0000256" key="2">
    <source>
        <dbReference type="ARBA" id="ARBA00023015"/>
    </source>
</evidence>